<dbReference type="InterPro" id="IPR011990">
    <property type="entry name" value="TPR-like_helical_dom_sf"/>
</dbReference>
<protein>
    <recommendedName>
        <fullName evidence="4">peptidylprolyl isomerase</fullName>
        <ecNumber evidence="4">5.2.1.8</ecNumber>
    </recommendedName>
</protein>
<reference evidence="7" key="1">
    <citation type="submission" date="2019-08" db="EMBL/GenBank/DDBJ databases">
        <title>The genome of the North American firefly Photinus pyralis.</title>
        <authorList>
            <consortium name="Photinus pyralis genome working group"/>
            <person name="Fallon T.R."/>
            <person name="Sander Lower S.E."/>
            <person name="Weng J.-K."/>
        </authorList>
    </citation>
    <scope>NUCLEOTIDE SEQUENCE</scope>
    <source>
        <strain evidence="7">TRF0915ILg1</strain>
        <tissue evidence="7">Whole body</tissue>
    </source>
</reference>
<dbReference type="Proteomes" id="UP000801492">
    <property type="component" value="Unassembled WGS sequence"/>
</dbReference>
<keyword evidence="4" id="KW-0413">Isomerase</keyword>
<dbReference type="EC" id="5.2.1.8" evidence="4"/>
<evidence type="ECO:0000256" key="4">
    <source>
        <dbReference type="PROSITE-ProRule" id="PRU00277"/>
    </source>
</evidence>
<dbReference type="InterPro" id="IPR001179">
    <property type="entry name" value="PPIase_FKBP_dom"/>
</dbReference>
<evidence type="ECO:0000256" key="2">
    <source>
        <dbReference type="ARBA" id="ARBA00022737"/>
    </source>
</evidence>
<dbReference type="PROSITE" id="PS50059">
    <property type="entry name" value="FKBP_PPIASE"/>
    <property type="match status" value="1"/>
</dbReference>
<keyword evidence="4" id="KW-0697">Rotamase</keyword>
<accession>A0A8K0C8T7</accession>
<keyword evidence="3 5" id="KW-0802">TPR repeat</keyword>
<sequence>MASSTPPENKLVDLIEGLSLADLVSGEGATFEIDFDNLPHSNEANTYEDADILLEHLNPECCDIIDEDMYEGGEPFGKVAMQMANVLPDGKIKKRILREGYGSVLPEKGSVTIHYNAYFEYNDEPFDSTYLRKQPLNFVLNQGYVLPGLDYAVSTMKLNEKSQFLIHFDYAYGKLGCAPRIPPEATVLFEIEIKNCVDSGACLTYAELDEEKQKYFDEVYKYCIALCDNAKELYKKDMIKQAIKRYNIGVSKLETCTLKDYASQEKQQELLHLFYRNLVIAYTKIKKPRRACGNFNKLSRICKGACLKIPTKVYFQHARSLMLLGDYDFAERQLRQAQRLEPQNNDITREFINLDLKRKESLNCEKSLAQAIFNNTKINREPHEVDEIAEEFKNLLTSYCKDLINDANNTRYSLPNELTNTAIQYVKSEVVKHGLKFEVTKDGATEKYFISKVSEMSSFFDF</sequence>
<dbReference type="SUPFAM" id="SSF48452">
    <property type="entry name" value="TPR-like"/>
    <property type="match status" value="1"/>
</dbReference>
<dbReference type="GO" id="GO:0007283">
    <property type="term" value="P:spermatogenesis"/>
    <property type="evidence" value="ECO:0007669"/>
    <property type="project" value="TreeGrafter"/>
</dbReference>
<dbReference type="SUPFAM" id="SSF54534">
    <property type="entry name" value="FKBP-like"/>
    <property type="match status" value="1"/>
</dbReference>
<evidence type="ECO:0000256" key="3">
    <source>
        <dbReference type="ARBA" id="ARBA00022803"/>
    </source>
</evidence>
<dbReference type="AlphaFoldDB" id="A0A8K0C8T7"/>
<dbReference type="GO" id="GO:0005737">
    <property type="term" value="C:cytoplasm"/>
    <property type="evidence" value="ECO:0007669"/>
    <property type="project" value="TreeGrafter"/>
</dbReference>
<dbReference type="SMART" id="SM00028">
    <property type="entry name" value="TPR"/>
    <property type="match status" value="2"/>
</dbReference>
<dbReference type="InterPro" id="IPR042282">
    <property type="entry name" value="FKBP6/shu"/>
</dbReference>
<gene>
    <name evidence="7" type="ORF">ILUMI_25293</name>
</gene>
<dbReference type="GO" id="GO:0051879">
    <property type="term" value="F:Hsp90 protein binding"/>
    <property type="evidence" value="ECO:0007669"/>
    <property type="project" value="TreeGrafter"/>
</dbReference>
<dbReference type="GO" id="GO:0034587">
    <property type="term" value="P:piRNA processing"/>
    <property type="evidence" value="ECO:0007669"/>
    <property type="project" value="TreeGrafter"/>
</dbReference>
<comment type="similarity">
    <text evidence="1">Belongs to the FKBP6 family.</text>
</comment>
<evidence type="ECO:0000313" key="8">
    <source>
        <dbReference type="Proteomes" id="UP000801492"/>
    </source>
</evidence>
<dbReference type="PANTHER" id="PTHR46674:SF1">
    <property type="entry name" value="INACTIVE PEPTIDYL-PROLYL CIS-TRANS ISOMERASE FKBP6"/>
    <property type="match status" value="1"/>
</dbReference>
<dbReference type="PROSITE" id="PS50005">
    <property type="entry name" value="TPR"/>
    <property type="match status" value="1"/>
</dbReference>
<dbReference type="Pfam" id="PF00254">
    <property type="entry name" value="FKBP_C"/>
    <property type="match status" value="1"/>
</dbReference>
<keyword evidence="8" id="KW-1185">Reference proteome</keyword>
<evidence type="ECO:0000313" key="7">
    <source>
        <dbReference type="EMBL" id="KAF2880877.1"/>
    </source>
</evidence>
<dbReference type="Gene3D" id="3.10.50.40">
    <property type="match status" value="1"/>
</dbReference>
<dbReference type="GO" id="GO:0003755">
    <property type="term" value="F:peptidyl-prolyl cis-trans isomerase activity"/>
    <property type="evidence" value="ECO:0007669"/>
    <property type="project" value="UniProtKB-KW"/>
</dbReference>
<keyword evidence="2" id="KW-0677">Repeat</keyword>
<dbReference type="InterPro" id="IPR019734">
    <property type="entry name" value="TPR_rpt"/>
</dbReference>
<feature type="domain" description="PPIase FKBP-type" evidence="6">
    <location>
        <begin position="108"/>
        <end position="197"/>
    </location>
</feature>
<dbReference type="InterPro" id="IPR046357">
    <property type="entry name" value="PPIase_dom_sf"/>
</dbReference>
<evidence type="ECO:0000256" key="1">
    <source>
        <dbReference type="ARBA" id="ARBA00009648"/>
    </source>
</evidence>
<dbReference type="Gene3D" id="1.25.40.10">
    <property type="entry name" value="Tetratricopeptide repeat domain"/>
    <property type="match status" value="1"/>
</dbReference>
<comment type="caution">
    <text evidence="7">The sequence shown here is derived from an EMBL/GenBank/DDBJ whole genome shotgun (WGS) entry which is preliminary data.</text>
</comment>
<evidence type="ECO:0000259" key="6">
    <source>
        <dbReference type="PROSITE" id="PS50059"/>
    </source>
</evidence>
<feature type="repeat" description="TPR" evidence="5">
    <location>
        <begin position="311"/>
        <end position="344"/>
    </location>
</feature>
<dbReference type="OrthoDB" id="8116123at2759"/>
<dbReference type="EMBL" id="VTPC01090893">
    <property type="protein sequence ID" value="KAF2880877.1"/>
    <property type="molecule type" value="Genomic_DNA"/>
</dbReference>
<dbReference type="PANTHER" id="PTHR46674">
    <property type="entry name" value="INACTIVE PEPTIDYL-PROLYL CIS-TRANS ISOMERASE FKBP6"/>
    <property type="match status" value="1"/>
</dbReference>
<proteinExistence type="inferred from homology"/>
<name>A0A8K0C8T7_IGNLU</name>
<comment type="catalytic activity">
    <reaction evidence="4">
        <text>[protein]-peptidylproline (omega=180) = [protein]-peptidylproline (omega=0)</text>
        <dbReference type="Rhea" id="RHEA:16237"/>
        <dbReference type="Rhea" id="RHEA-COMP:10747"/>
        <dbReference type="Rhea" id="RHEA-COMP:10748"/>
        <dbReference type="ChEBI" id="CHEBI:83833"/>
        <dbReference type="ChEBI" id="CHEBI:83834"/>
        <dbReference type="EC" id="5.2.1.8"/>
    </reaction>
</comment>
<organism evidence="7 8">
    <name type="scientific">Ignelater luminosus</name>
    <name type="common">Cucubano</name>
    <name type="synonym">Pyrophorus luminosus</name>
    <dbReference type="NCBI Taxonomy" id="2038154"/>
    <lineage>
        <taxon>Eukaryota</taxon>
        <taxon>Metazoa</taxon>
        <taxon>Ecdysozoa</taxon>
        <taxon>Arthropoda</taxon>
        <taxon>Hexapoda</taxon>
        <taxon>Insecta</taxon>
        <taxon>Pterygota</taxon>
        <taxon>Neoptera</taxon>
        <taxon>Endopterygota</taxon>
        <taxon>Coleoptera</taxon>
        <taxon>Polyphaga</taxon>
        <taxon>Elateriformia</taxon>
        <taxon>Elateroidea</taxon>
        <taxon>Elateridae</taxon>
        <taxon>Agrypninae</taxon>
        <taxon>Pyrophorini</taxon>
        <taxon>Ignelater</taxon>
    </lineage>
</organism>
<evidence type="ECO:0000256" key="5">
    <source>
        <dbReference type="PROSITE-ProRule" id="PRU00339"/>
    </source>
</evidence>